<sequence length="95" mass="10677">MTEPLSHPVTLPIPVGDGYTYQEKATGKLWILTGRRSGRRVALVHSPGGMAQKVRDFLPIEELEAEYEFPAYNHTDYCCTLHSTHASPHRGCILR</sequence>
<reference evidence="2" key="1">
    <citation type="submission" date="2015-12" db="EMBL/GenBank/DDBJ databases">
        <authorList>
            <person name="Nair G.R."/>
            <person name="Kaur G."/>
            <person name="Mayilraj S."/>
        </authorList>
    </citation>
    <scope>NUCLEOTIDE SEQUENCE [LARGE SCALE GENOMIC DNA]</scope>
    <source>
        <strain evidence="2">CD08_4</strain>
    </source>
</reference>
<dbReference type="RefSeq" id="WP_058874983.1">
    <property type="nucleotide sequence ID" value="NZ_LQBK01000038.1"/>
</dbReference>
<protein>
    <submittedName>
        <fullName evidence="1">Uncharacterized protein</fullName>
    </submittedName>
</protein>
<dbReference type="AlphaFoldDB" id="A0A0W8I4G9"/>
<gene>
    <name evidence="1" type="ORF">AVL61_12065</name>
</gene>
<dbReference type="EMBL" id="LQBK01000038">
    <property type="protein sequence ID" value="KUG52953.1"/>
    <property type="molecule type" value="Genomic_DNA"/>
</dbReference>
<evidence type="ECO:0000313" key="1">
    <source>
        <dbReference type="EMBL" id="KUG52953.1"/>
    </source>
</evidence>
<name>A0A0W8I4G9_KOCRO</name>
<dbReference type="OrthoDB" id="9973189at2"/>
<evidence type="ECO:0000313" key="2">
    <source>
        <dbReference type="Proteomes" id="UP000053512"/>
    </source>
</evidence>
<organism evidence="1 2">
    <name type="scientific">Kocuria rosea subsp. polaris</name>
    <dbReference type="NCBI Taxonomy" id="136273"/>
    <lineage>
        <taxon>Bacteria</taxon>
        <taxon>Bacillati</taxon>
        <taxon>Actinomycetota</taxon>
        <taxon>Actinomycetes</taxon>
        <taxon>Micrococcales</taxon>
        <taxon>Micrococcaceae</taxon>
        <taxon>Kocuria</taxon>
    </lineage>
</organism>
<comment type="caution">
    <text evidence="1">The sequence shown here is derived from an EMBL/GenBank/DDBJ whole genome shotgun (WGS) entry which is preliminary data.</text>
</comment>
<proteinExistence type="predicted"/>
<accession>A0A0W8I4G9</accession>
<dbReference type="Proteomes" id="UP000053512">
    <property type="component" value="Unassembled WGS sequence"/>
</dbReference>